<dbReference type="PANTHER" id="PTHR10291">
    <property type="entry name" value="DEHYDRODOLICHYL DIPHOSPHATE SYNTHASE FAMILY MEMBER"/>
    <property type="match status" value="1"/>
</dbReference>
<dbReference type="GO" id="GO:0016094">
    <property type="term" value="P:polyprenol biosynthetic process"/>
    <property type="evidence" value="ECO:0007669"/>
    <property type="project" value="TreeGrafter"/>
</dbReference>
<comment type="similarity">
    <text evidence="2">Belongs to the UPP synthase family.</text>
</comment>
<feature type="binding site" evidence="2">
    <location>
        <begin position="187"/>
        <end position="189"/>
    </location>
    <ligand>
        <name>substrate</name>
    </ligand>
</feature>
<protein>
    <recommendedName>
        <fullName evidence="2">Isoprenyl transferase</fullName>
        <ecNumber evidence="2">2.5.1.-</ecNumber>
    </recommendedName>
</protein>
<evidence type="ECO:0000256" key="2">
    <source>
        <dbReference type="HAMAP-Rule" id="MF_01139"/>
    </source>
</evidence>
<feature type="binding site" evidence="2">
    <location>
        <position position="18"/>
    </location>
    <ligand>
        <name>Mg(2+)</name>
        <dbReference type="ChEBI" id="CHEBI:18420"/>
    </ligand>
</feature>
<evidence type="ECO:0000313" key="3">
    <source>
        <dbReference type="EMBL" id="PIS40894.1"/>
    </source>
</evidence>
<evidence type="ECO:0000313" key="4">
    <source>
        <dbReference type="Proteomes" id="UP000236845"/>
    </source>
</evidence>
<feature type="active site" evidence="2">
    <location>
        <position position="18"/>
    </location>
</feature>
<feature type="binding site" evidence="2">
    <location>
        <position position="23"/>
    </location>
    <ligand>
        <name>substrate</name>
    </ligand>
</feature>
<evidence type="ECO:0000256" key="1">
    <source>
        <dbReference type="ARBA" id="ARBA00022679"/>
    </source>
</evidence>
<accession>A0A2H0YQW7</accession>
<feature type="binding site" evidence="2">
    <location>
        <position position="67"/>
    </location>
    <ligand>
        <name>substrate</name>
    </ligand>
</feature>
<keyword evidence="1 2" id="KW-0808">Transferase</keyword>
<dbReference type="InterPro" id="IPR018520">
    <property type="entry name" value="UPP_synth-like_CS"/>
</dbReference>
<proteinExistence type="inferred from homology"/>
<organism evidence="3 4">
    <name type="scientific">Candidatus Kerfeldbacteria bacterium CG08_land_8_20_14_0_20_43_14</name>
    <dbReference type="NCBI Taxonomy" id="2014246"/>
    <lineage>
        <taxon>Bacteria</taxon>
        <taxon>Candidatus Kerfeldiibacteriota</taxon>
    </lineage>
</organism>
<dbReference type="InterPro" id="IPR001441">
    <property type="entry name" value="UPP_synth-like"/>
</dbReference>
<name>A0A2H0YQW7_9BACT</name>
<dbReference type="InterPro" id="IPR036424">
    <property type="entry name" value="UPP_synth-like_sf"/>
</dbReference>
<comment type="caution">
    <text evidence="2">Lacks conserved residue(s) required for the propagation of feature annotation.</text>
</comment>
<dbReference type="Gene3D" id="3.40.1180.10">
    <property type="entry name" value="Decaprenyl diphosphate synthase-like"/>
    <property type="match status" value="1"/>
</dbReference>
<gene>
    <name evidence="3" type="primary">uppS</name>
    <name evidence="3" type="ORF">COT26_00915</name>
</gene>
<dbReference type="CDD" id="cd00475">
    <property type="entry name" value="Cis_IPPS"/>
    <property type="match status" value="1"/>
</dbReference>
<comment type="caution">
    <text evidence="3">The sequence shown here is derived from an EMBL/GenBank/DDBJ whole genome shotgun (WGS) entry which is preliminary data.</text>
</comment>
<feature type="active site" description="Proton acceptor" evidence="2">
    <location>
        <position position="66"/>
    </location>
</feature>
<feature type="binding site" evidence="2">
    <location>
        <begin position="63"/>
        <end position="65"/>
    </location>
    <ligand>
        <name>substrate</name>
    </ligand>
</feature>
<feature type="binding site" evidence="2">
    <location>
        <position position="200"/>
    </location>
    <ligand>
        <name>Mg(2+)</name>
        <dbReference type="ChEBI" id="CHEBI:18420"/>
    </ligand>
</feature>
<dbReference type="GO" id="GO:0000287">
    <property type="term" value="F:magnesium ion binding"/>
    <property type="evidence" value="ECO:0007669"/>
    <property type="project" value="UniProtKB-UniRule"/>
</dbReference>
<feature type="binding site" evidence="2">
    <location>
        <position position="69"/>
    </location>
    <ligand>
        <name>substrate</name>
    </ligand>
</feature>
<comment type="subunit">
    <text evidence="2">Homodimer.</text>
</comment>
<dbReference type="NCBIfam" id="TIGR00055">
    <property type="entry name" value="uppS"/>
    <property type="match status" value="1"/>
</dbReference>
<comment type="function">
    <text evidence="2">Catalyzes the condensation of isopentenyl diphosphate (IPP) with allylic pyrophosphates generating different type of terpenoids.</text>
</comment>
<dbReference type="AlphaFoldDB" id="A0A2H0YQW7"/>
<feature type="binding site" evidence="2">
    <location>
        <begin position="19"/>
        <end position="22"/>
    </location>
    <ligand>
        <name>substrate</name>
    </ligand>
</feature>
<comment type="cofactor">
    <cofactor evidence="2">
        <name>Mg(2+)</name>
        <dbReference type="ChEBI" id="CHEBI:18420"/>
    </cofactor>
    <text evidence="2">Binds 2 magnesium ions per subunit.</text>
</comment>
<keyword evidence="2" id="KW-0479">Metal-binding</keyword>
<sequence length="232" mass="26963">MQNKDQMAIPNHIGFIMDGNRRWARENNQNYLTAYQKGADVLQNSVEQAKKWGVKFVTAFAFSHENWNRPKNELEILMTLFDRYLTEKIKIFHEKNVKFNVIGRIKNFSENLQQKIQNLLALTKNNNGITLTLALSYGGKVEIIDAINKIPKNSLSTEIALEDFEKNLYDPNLPPVDLIIRTSGEERTSGFMLWESDYAELYFLKKNWPEVVPEDIDLAIKDFSQRKRNFGA</sequence>
<dbReference type="HAMAP" id="MF_01139">
    <property type="entry name" value="ISPT"/>
    <property type="match status" value="1"/>
</dbReference>
<dbReference type="PANTHER" id="PTHR10291:SF0">
    <property type="entry name" value="DEHYDRODOLICHYL DIPHOSPHATE SYNTHASE 2"/>
    <property type="match status" value="1"/>
</dbReference>
<dbReference type="GO" id="GO:0045547">
    <property type="term" value="F:ditrans,polycis-polyprenyl diphosphate synthase [(2E,6E)-farnesyl diphosphate specific] activity"/>
    <property type="evidence" value="ECO:0007669"/>
    <property type="project" value="TreeGrafter"/>
</dbReference>
<dbReference type="SUPFAM" id="SSF64005">
    <property type="entry name" value="Undecaprenyl diphosphate synthase"/>
    <property type="match status" value="1"/>
</dbReference>
<keyword evidence="2" id="KW-0460">Magnesium</keyword>
<dbReference type="PROSITE" id="PS01066">
    <property type="entry name" value="UPP_SYNTHASE"/>
    <property type="match status" value="1"/>
</dbReference>
<feature type="binding site" evidence="2">
    <location>
        <position position="181"/>
    </location>
    <ligand>
        <name>substrate</name>
    </ligand>
</feature>
<dbReference type="EMBL" id="PEXW01000018">
    <property type="protein sequence ID" value="PIS40894.1"/>
    <property type="molecule type" value="Genomic_DNA"/>
</dbReference>
<dbReference type="Proteomes" id="UP000236845">
    <property type="component" value="Unassembled WGS sequence"/>
</dbReference>
<dbReference type="EC" id="2.5.1.-" evidence="2"/>
<reference evidence="4" key="1">
    <citation type="submission" date="2017-09" db="EMBL/GenBank/DDBJ databases">
        <title>Depth-based differentiation of microbial function through sediment-hosted aquifers and enrichment of novel symbionts in the deep terrestrial subsurface.</title>
        <authorList>
            <person name="Probst A.J."/>
            <person name="Ladd B."/>
            <person name="Jarett J.K."/>
            <person name="Geller-Mcgrath D.E."/>
            <person name="Sieber C.M.K."/>
            <person name="Emerson J.B."/>
            <person name="Anantharaman K."/>
            <person name="Thomas B.C."/>
            <person name="Malmstrom R."/>
            <person name="Stieglmeier M."/>
            <person name="Klingl A."/>
            <person name="Woyke T."/>
            <person name="Ryan C.M."/>
            <person name="Banfield J.F."/>
        </authorList>
    </citation>
    <scope>NUCLEOTIDE SEQUENCE [LARGE SCALE GENOMIC DNA]</scope>
</reference>
<dbReference type="Pfam" id="PF01255">
    <property type="entry name" value="Prenyltransf"/>
    <property type="match status" value="1"/>
</dbReference>